<dbReference type="Proteomes" id="UP000606490">
    <property type="component" value="Unassembled WGS sequence"/>
</dbReference>
<dbReference type="InterPro" id="IPR026461">
    <property type="entry name" value="Trfase_2_rSAM/seldom_assoc"/>
</dbReference>
<keyword evidence="5" id="KW-0472">Membrane</keyword>
<keyword evidence="2" id="KW-1003">Cell membrane</keyword>
<proteinExistence type="predicted"/>
<dbReference type="PANTHER" id="PTHR43646">
    <property type="entry name" value="GLYCOSYLTRANSFERASE"/>
    <property type="match status" value="1"/>
</dbReference>
<comment type="subcellular location">
    <subcellularLocation>
        <location evidence="1">Cell membrane</location>
    </subcellularLocation>
</comment>
<evidence type="ECO:0000256" key="3">
    <source>
        <dbReference type="ARBA" id="ARBA00022676"/>
    </source>
</evidence>
<feature type="domain" description="Glycosyltransferase 2-like" evidence="6">
    <location>
        <begin position="2"/>
        <end position="111"/>
    </location>
</feature>
<dbReference type="InterPro" id="IPR001173">
    <property type="entry name" value="Glyco_trans_2-like"/>
</dbReference>
<organism evidence="7 8">
    <name type="scientific">Belnapia mucosa</name>
    <dbReference type="NCBI Taxonomy" id="2804532"/>
    <lineage>
        <taxon>Bacteria</taxon>
        <taxon>Pseudomonadati</taxon>
        <taxon>Pseudomonadota</taxon>
        <taxon>Alphaproteobacteria</taxon>
        <taxon>Acetobacterales</taxon>
        <taxon>Roseomonadaceae</taxon>
        <taxon>Belnapia</taxon>
    </lineage>
</organism>
<evidence type="ECO:0000313" key="7">
    <source>
        <dbReference type="EMBL" id="MBL6455347.1"/>
    </source>
</evidence>
<evidence type="ECO:0000259" key="6">
    <source>
        <dbReference type="Pfam" id="PF00535"/>
    </source>
</evidence>
<keyword evidence="4" id="KW-0808">Transferase</keyword>
<gene>
    <name evidence="7" type="ORF">JMJ55_08445</name>
</gene>
<comment type="caution">
    <text evidence="7">The sequence shown here is derived from an EMBL/GenBank/DDBJ whole genome shotgun (WGS) entry which is preliminary data.</text>
</comment>
<evidence type="ECO:0000256" key="1">
    <source>
        <dbReference type="ARBA" id="ARBA00004236"/>
    </source>
</evidence>
<reference evidence="7 8" key="1">
    <citation type="submission" date="2021-01" db="EMBL/GenBank/DDBJ databases">
        <title>Belnapia mucosa sp. nov. and Belnapia arida sp. nov., isolated from the Tabernas Desert (Almeria, Spain).</title>
        <authorList>
            <person name="Molina-Menor E."/>
            <person name="Vidal-Verdu A."/>
            <person name="Calonge A."/>
            <person name="Satari L."/>
            <person name="Pereto Magraner J."/>
            <person name="Porcar Miralles M."/>
        </authorList>
    </citation>
    <scope>NUCLEOTIDE SEQUENCE [LARGE SCALE GENOMIC DNA]</scope>
    <source>
        <strain evidence="7 8">T6</strain>
    </source>
</reference>
<dbReference type="PANTHER" id="PTHR43646:SF2">
    <property type="entry name" value="GLYCOSYLTRANSFERASE 2-LIKE DOMAIN-CONTAINING PROTEIN"/>
    <property type="match status" value="1"/>
</dbReference>
<name>A0ABS1V249_9PROT</name>
<dbReference type="EMBL" id="JAEUXJ010000003">
    <property type="protein sequence ID" value="MBL6455347.1"/>
    <property type="molecule type" value="Genomic_DNA"/>
</dbReference>
<keyword evidence="8" id="KW-1185">Reference proteome</keyword>
<accession>A0ABS1V249</accession>
<protein>
    <submittedName>
        <fullName evidence="7">TIGR04283 family arsenosugar biosynthesis glycosyltransferase</fullName>
    </submittedName>
</protein>
<evidence type="ECO:0000256" key="5">
    <source>
        <dbReference type="ARBA" id="ARBA00023136"/>
    </source>
</evidence>
<evidence type="ECO:0000256" key="4">
    <source>
        <dbReference type="ARBA" id="ARBA00022679"/>
    </source>
</evidence>
<dbReference type="SUPFAM" id="SSF53448">
    <property type="entry name" value="Nucleotide-diphospho-sugar transferases"/>
    <property type="match status" value="1"/>
</dbReference>
<evidence type="ECO:0000256" key="2">
    <source>
        <dbReference type="ARBA" id="ARBA00022475"/>
    </source>
</evidence>
<dbReference type="Pfam" id="PF00535">
    <property type="entry name" value="Glycos_transf_2"/>
    <property type="match status" value="1"/>
</dbReference>
<sequence>MIPTLNAAGSLGGVLAACAGLPVVVVDGGSTDGTAELARAAGARLVAAPRGRGVQLAAGAEAAEGEWLFFLHADTRPGPGWRDALRAAMRDPGRAHYLRFALDDPSPEARRLERQVAWRCRVLALPYGDQGLLISRALYDAVGGFRPLPLMEDVDLVRRLGRRRLAPMPAEAITSAARWRREGWRRRSARNLLCLSLWFLGLPPGMIRRIYG</sequence>
<dbReference type="InterPro" id="IPR029044">
    <property type="entry name" value="Nucleotide-diphossugar_trans"/>
</dbReference>
<dbReference type="NCBIfam" id="TIGR04283">
    <property type="entry name" value="glyco_like_mftF"/>
    <property type="match status" value="1"/>
</dbReference>
<dbReference type="Gene3D" id="3.90.550.10">
    <property type="entry name" value="Spore Coat Polysaccharide Biosynthesis Protein SpsA, Chain A"/>
    <property type="match status" value="1"/>
</dbReference>
<keyword evidence="3" id="KW-0328">Glycosyltransferase</keyword>
<evidence type="ECO:0000313" key="8">
    <source>
        <dbReference type="Proteomes" id="UP000606490"/>
    </source>
</evidence>